<feature type="transmembrane region" description="Helical" evidence="13">
    <location>
        <begin position="36"/>
        <end position="57"/>
    </location>
</feature>
<dbReference type="GO" id="GO:0044780">
    <property type="term" value="P:bacterial-type flagellum assembly"/>
    <property type="evidence" value="ECO:0007669"/>
    <property type="project" value="InterPro"/>
</dbReference>
<feature type="region of interest" description="Disordered" evidence="14">
    <location>
        <begin position="1"/>
        <end position="24"/>
    </location>
</feature>
<protein>
    <recommendedName>
        <fullName evidence="3 13">Flagellar biosynthetic protein FlhB</fullName>
    </recommendedName>
</protein>
<dbReference type="PANTHER" id="PTHR30531">
    <property type="entry name" value="FLAGELLAR BIOSYNTHETIC PROTEIN FLHB"/>
    <property type="match status" value="1"/>
</dbReference>
<dbReference type="InterPro" id="IPR006135">
    <property type="entry name" value="T3SS_substrate_exporter"/>
</dbReference>
<dbReference type="GO" id="GO:0009306">
    <property type="term" value="P:protein secretion"/>
    <property type="evidence" value="ECO:0007669"/>
    <property type="project" value="InterPro"/>
</dbReference>
<evidence type="ECO:0000256" key="12">
    <source>
        <dbReference type="ARBA" id="ARBA00025078"/>
    </source>
</evidence>
<feature type="compositionally biased region" description="Basic and acidic residues" evidence="14">
    <location>
        <begin position="374"/>
        <end position="388"/>
    </location>
</feature>
<keyword evidence="10 13" id="KW-0472">Membrane</keyword>
<keyword evidence="8 13" id="KW-0653">Protein transport</keyword>
<dbReference type="AlphaFoldDB" id="A0A1D9LKC0"/>
<sequence length="388" mass="43080">MAEDSDLERTEPASAKRLSMAREDGNIPRSRELSTFAVTMTGVALLMAMGGQLGHALGEIMRHLLTFDQAAVQHTEPALIRFKESLFQALTALAPFFVGLALAALCAPLLVGGWNMTFKALEPNFGKLNPFPGMKRIISLNAVNEGLKAILKSLLIGGIATWYIWKERGEIIGLLSMPLEAGILKMTDLMIRTFFIVTAALILLVALDVPYQLWSYYKKLRMTKEEVKQEYKEAEGSPEVKGRIRQMQREAARKRMMQEVPKANVIVTNPTHFAVALKYDDTMRAPQVVAKGSLKLAEKIIDTGKDSRVPIMRSPPFARALYFHGELGQDIPAQLYAAAAQVLAYVFQLQQYQSIGGVAPTFPDQLDVPDELDPYSKRPQDSAPEESR</sequence>
<dbReference type="EMBL" id="CP017707">
    <property type="protein sequence ID" value="AOZ51738.1"/>
    <property type="molecule type" value="Genomic_DNA"/>
</dbReference>
<proteinExistence type="inferred from homology"/>
<keyword evidence="9 13" id="KW-1133">Transmembrane helix</keyword>
<evidence type="ECO:0000256" key="6">
    <source>
        <dbReference type="ARBA" id="ARBA00022692"/>
    </source>
</evidence>
<evidence type="ECO:0000256" key="8">
    <source>
        <dbReference type="ARBA" id="ARBA00022927"/>
    </source>
</evidence>
<evidence type="ECO:0000256" key="1">
    <source>
        <dbReference type="ARBA" id="ARBA00004651"/>
    </source>
</evidence>
<evidence type="ECO:0000256" key="4">
    <source>
        <dbReference type="ARBA" id="ARBA00022448"/>
    </source>
</evidence>
<dbReference type="Pfam" id="PF01312">
    <property type="entry name" value="Bac_export_2"/>
    <property type="match status" value="1"/>
</dbReference>
<dbReference type="GO" id="GO:0005886">
    <property type="term" value="C:plasma membrane"/>
    <property type="evidence" value="ECO:0007669"/>
    <property type="project" value="UniProtKB-SubCell"/>
</dbReference>
<keyword evidence="7 13" id="KW-1005">Bacterial flagellum biogenesis</keyword>
<keyword evidence="15" id="KW-0966">Cell projection</keyword>
<gene>
    <name evidence="13" type="primary">flhB</name>
    <name evidence="15" type="ORF">BKX93_18230</name>
</gene>
<accession>A0A1D9LKC0</accession>
<dbReference type="RefSeq" id="WP_046155386.1">
    <property type="nucleotide sequence ID" value="NZ_CP017707.1"/>
</dbReference>
<evidence type="ECO:0000256" key="13">
    <source>
        <dbReference type="RuleBase" id="RU364091"/>
    </source>
</evidence>
<evidence type="ECO:0000256" key="10">
    <source>
        <dbReference type="ARBA" id="ARBA00023136"/>
    </source>
</evidence>
<dbReference type="STRING" id="1108595.BKX93_18230"/>
<evidence type="ECO:0000256" key="11">
    <source>
        <dbReference type="ARBA" id="ARBA00023225"/>
    </source>
</evidence>
<dbReference type="InterPro" id="IPR006136">
    <property type="entry name" value="FlhB"/>
</dbReference>
<dbReference type="GeneID" id="68843143"/>
<evidence type="ECO:0000256" key="14">
    <source>
        <dbReference type="SAM" id="MobiDB-lite"/>
    </source>
</evidence>
<keyword evidence="4 13" id="KW-0813">Transport</keyword>
<keyword evidence="5 13" id="KW-1003">Cell membrane</keyword>
<evidence type="ECO:0000313" key="15">
    <source>
        <dbReference type="EMBL" id="AOZ51738.1"/>
    </source>
</evidence>
<dbReference type="SUPFAM" id="SSF160544">
    <property type="entry name" value="EscU C-terminal domain-like"/>
    <property type="match status" value="1"/>
</dbReference>
<evidence type="ECO:0000256" key="2">
    <source>
        <dbReference type="ARBA" id="ARBA00010690"/>
    </source>
</evidence>
<keyword evidence="11 13" id="KW-1006">Bacterial flagellum protein export</keyword>
<feature type="transmembrane region" description="Helical" evidence="13">
    <location>
        <begin position="86"/>
        <end position="111"/>
    </location>
</feature>
<dbReference type="NCBIfam" id="TIGR00328">
    <property type="entry name" value="flhB"/>
    <property type="match status" value="1"/>
</dbReference>
<evidence type="ECO:0000256" key="5">
    <source>
        <dbReference type="ARBA" id="ARBA00022475"/>
    </source>
</evidence>
<reference evidence="15 16" key="1">
    <citation type="submission" date="2016-10" db="EMBL/GenBank/DDBJ databases">
        <title>Chromobacterium muskegensis sp. nov., an insecticidal bacterium isolated from Sphagnum bogs.</title>
        <authorList>
            <person name="Sparks M.E."/>
            <person name="Blackburn M.B."/>
            <person name="Gundersen-Rindal D.E."/>
            <person name="Mitchell A."/>
            <person name="Farrar R."/>
            <person name="Kuhar D."/>
        </authorList>
    </citation>
    <scope>NUCLEOTIDE SEQUENCE [LARGE SCALE GENOMIC DNA]</scope>
    <source>
        <strain evidence="15 16">21-1</strain>
    </source>
</reference>
<comment type="subcellular location">
    <subcellularLocation>
        <location evidence="1">Cell membrane</location>
        <topology evidence="1">Multi-pass membrane protein</topology>
    </subcellularLocation>
</comment>
<keyword evidence="15" id="KW-0282">Flagellum</keyword>
<dbReference type="Proteomes" id="UP000178776">
    <property type="component" value="Chromosome"/>
</dbReference>
<keyword evidence="15" id="KW-0969">Cilium</keyword>
<dbReference type="PANTHER" id="PTHR30531:SF12">
    <property type="entry name" value="FLAGELLAR BIOSYNTHETIC PROTEIN FLHB"/>
    <property type="match status" value="1"/>
</dbReference>
<comment type="function">
    <text evidence="12 13">Required for formation of the rod structure in the basal body of the flagellar apparatus. Together with FliI and FliH, may constitute the export apparatus of flagellin.</text>
</comment>
<name>A0A1D9LKC0_9NEIS</name>
<evidence type="ECO:0000313" key="16">
    <source>
        <dbReference type="Proteomes" id="UP000178776"/>
    </source>
</evidence>
<dbReference type="InterPro" id="IPR029025">
    <property type="entry name" value="T3SS_substrate_exporter_C"/>
</dbReference>
<dbReference type="KEGG" id="cvc:BKX93_18230"/>
<evidence type="ECO:0000256" key="7">
    <source>
        <dbReference type="ARBA" id="ARBA00022795"/>
    </source>
</evidence>
<evidence type="ECO:0000256" key="9">
    <source>
        <dbReference type="ARBA" id="ARBA00022989"/>
    </source>
</evidence>
<organism evidence="15 16">
    <name type="scientific">Chromobacterium vaccinii</name>
    <dbReference type="NCBI Taxonomy" id="1108595"/>
    <lineage>
        <taxon>Bacteria</taxon>
        <taxon>Pseudomonadati</taxon>
        <taxon>Pseudomonadota</taxon>
        <taxon>Betaproteobacteria</taxon>
        <taxon>Neisseriales</taxon>
        <taxon>Chromobacteriaceae</taxon>
        <taxon>Chromobacterium</taxon>
    </lineage>
</organism>
<dbReference type="PRINTS" id="PR00950">
    <property type="entry name" value="TYPE3IMSPROT"/>
</dbReference>
<feature type="transmembrane region" description="Helical" evidence="13">
    <location>
        <begin position="194"/>
        <end position="214"/>
    </location>
</feature>
<comment type="caution">
    <text evidence="13">Lacks conserved residue(s) required for the propagation of feature annotation.</text>
</comment>
<comment type="similarity">
    <text evidence="2 13">Belongs to the type III secretion exporter family.</text>
</comment>
<dbReference type="Gene3D" id="3.40.1690.10">
    <property type="entry name" value="secretion proteins EscU"/>
    <property type="match status" value="1"/>
</dbReference>
<evidence type="ECO:0000256" key="3">
    <source>
        <dbReference type="ARBA" id="ARBA00021622"/>
    </source>
</evidence>
<keyword evidence="6 13" id="KW-0812">Transmembrane</keyword>
<feature type="region of interest" description="Disordered" evidence="14">
    <location>
        <begin position="363"/>
        <end position="388"/>
    </location>
</feature>